<dbReference type="Proteomes" id="UP000219435">
    <property type="component" value="Unassembled WGS sequence"/>
</dbReference>
<dbReference type="Pfam" id="PF01575">
    <property type="entry name" value="MaoC_dehydratas"/>
    <property type="match status" value="1"/>
</dbReference>
<dbReference type="PANTHER" id="PTHR43664:SF1">
    <property type="entry name" value="BETA-METHYLMALYL-COA DEHYDRATASE"/>
    <property type="match status" value="1"/>
</dbReference>
<evidence type="ECO:0000313" key="4">
    <source>
        <dbReference type="Proteomes" id="UP000219435"/>
    </source>
</evidence>
<name>A0A285V3C4_9ACTN</name>
<dbReference type="InterPro" id="IPR052342">
    <property type="entry name" value="MCH/BMMD"/>
</dbReference>
<dbReference type="OrthoDB" id="9797938at2"/>
<keyword evidence="4" id="KW-1185">Reference proteome</keyword>
<protein>
    <submittedName>
        <fullName evidence="3">Acyl dehydratase</fullName>
    </submittedName>
</protein>
<comment type="similarity">
    <text evidence="1">Belongs to the enoyl-CoA hydratase/isomerase family.</text>
</comment>
<dbReference type="SUPFAM" id="SSF54637">
    <property type="entry name" value="Thioesterase/thiol ester dehydrase-isomerase"/>
    <property type="match status" value="1"/>
</dbReference>
<dbReference type="AlphaFoldDB" id="A0A285V3C4"/>
<dbReference type="RefSeq" id="WP_097194206.1">
    <property type="nucleotide sequence ID" value="NZ_OBQI01000002.1"/>
</dbReference>
<feature type="domain" description="MaoC-like" evidence="2">
    <location>
        <begin position="16"/>
        <end position="109"/>
    </location>
</feature>
<organism evidence="3 4">
    <name type="scientific">Blastococcus aggregatus</name>
    <dbReference type="NCBI Taxonomy" id="38502"/>
    <lineage>
        <taxon>Bacteria</taxon>
        <taxon>Bacillati</taxon>
        <taxon>Actinomycetota</taxon>
        <taxon>Actinomycetes</taxon>
        <taxon>Geodermatophilales</taxon>
        <taxon>Geodermatophilaceae</taxon>
        <taxon>Blastococcus</taxon>
    </lineage>
</organism>
<dbReference type="EMBL" id="OBQI01000002">
    <property type="protein sequence ID" value="SOC48560.1"/>
    <property type="molecule type" value="Genomic_DNA"/>
</dbReference>
<evidence type="ECO:0000259" key="2">
    <source>
        <dbReference type="Pfam" id="PF01575"/>
    </source>
</evidence>
<dbReference type="Gene3D" id="3.10.129.10">
    <property type="entry name" value="Hotdog Thioesterase"/>
    <property type="match status" value="1"/>
</dbReference>
<proteinExistence type="inferred from homology"/>
<reference evidence="4" key="1">
    <citation type="submission" date="2017-08" db="EMBL/GenBank/DDBJ databases">
        <authorList>
            <person name="Varghese N."/>
            <person name="Submissions S."/>
        </authorList>
    </citation>
    <scope>NUCLEOTIDE SEQUENCE [LARGE SCALE GENOMIC DNA]</scope>
    <source>
        <strain evidence="4">DSM 4725</strain>
    </source>
</reference>
<sequence>MYFEDLSEGAVYRTGSHVLTADELREFAAAYDPQPMHLDRDFAARGPFGDVIASGFQTMALAWRLWVDTGMGDHGRGGIGLGEARWHRPLYAGTEVRSIVHIDQVRLTSQGKGLATMRFELVDQDGQLLLEFSTTGLFARLADEVDSLAVER</sequence>
<dbReference type="PANTHER" id="PTHR43664">
    <property type="entry name" value="MONOAMINE OXIDASE-RELATED"/>
    <property type="match status" value="1"/>
</dbReference>
<dbReference type="InterPro" id="IPR029069">
    <property type="entry name" value="HotDog_dom_sf"/>
</dbReference>
<evidence type="ECO:0000256" key="1">
    <source>
        <dbReference type="ARBA" id="ARBA00005254"/>
    </source>
</evidence>
<evidence type="ECO:0000313" key="3">
    <source>
        <dbReference type="EMBL" id="SOC48560.1"/>
    </source>
</evidence>
<accession>A0A285V3C4</accession>
<gene>
    <name evidence="3" type="ORF">SAMN05660748_1258</name>
</gene>
<dbReference type="InterPro" id="IPR002539">
    <property type="entry name" value="MaoC-like_dom"/>
</dbReference>